<keyword evidence="3" id="KW-1185">Reference proteome</keyword>
<dbReference type="Proteomes" id="UP000820818">
    <property type="component" value="Unassembled WGS sequence"/>
</dbReference>
<sequence>MMMLLLRPNGSQANGQKRRVPVVRERERRYGKVVEERVLSVTRDILISGPHASGKSRWLDKLHKQSVEVWGTKKELLYLRSIEPLQRWYEDPRVVAHATARGLNWQKLKSYERADELIRWVTDQKVLVMMDDAHKLTGRKLDVATRVAGAARQVIVSAFDEQQIPISLRLLLVQRRPQRVLLESKAAYDATSVTLWLTILIAMMAGWWQLAAVMGGMKVLAGGRRAAKQM</sequence>
<feature type="transmembrane region" description="Helical" evidence="1">
    <location>
        <begin position="186"/>
        <end position="208"/>
    </location>
</feature>
<dbReference type="AlphaFoldDB" id="A0AAD5PN43"/>
<accession>A0AAD5PN43</accession>
<proteinExistence type="predicted"/>
<dbReference type="GO" id="GO:0000166">
    <property type="term" value="F:nucleotide binding"/>
    <property type="evidence" value="ECO:0007669"/>
    <property type="project" value="InterPro"/>
</dbReference>
<keyword evidence="1" id="KW-1133">Transmembrane helix</keyword>
<dbReference type="GO" id="GO:0043752">
    <property type="term" value="F:adenosylcobinamide kinase activity"/>
    <property type="evidence" value="ECO:0007669"/>
    <property type="project" value="InterPro"/>
</dbReference>
<comment type="caution">
    <text evidence="2">The sequence shown here is derived from an EMBL/GenBank/DDBJ whole genome shotgun (WGS) entry which is preliminary data.</text>
</comment>
<evidence type="ECO:0000313" key="2">
    <source>
        <dbReference type="EMBL" id="KAI9549165.1"/>
    </source>
</evidence>
<keyword evidence="1" id="KW-0812">Transmembrane</keyword>
<evidence type="ECO:0000256" key="1">
    <source>
        <dbReference type="SAM" id="Phobius"/>
    </source>
</evidence>
<organism evidence="2 3">
    <name type="scientific">Daphnia sinensis</name>
    <dbReference type="NCBI Taxonomy" id="1820382"/>
    <lineage>
        <taxon>Eukaryota</taxon>
        <taxon>Metazoa</taxon>
        <taxon>Ecdysozoa</taxon>
        <taxon>Arthropoda</taxon>
        <taxon>Crustacea</taxon>
        <taxon>Branchiopoda</taxon>
        <taxon>Diplostraca</taxon>
        <taxon>Cladocera</taxon>
        <taxon>Anomopoda</taxon>
        <taxon>Daphniidae</taxon>
        <taxon>Daphnia</taxon>
        <taxon>Daphnia similis group</taxon>
    </lineage>
</organism>
<name>A0AAD5PN43_9CRUS</name>
<keyword evidence="1" id="KW-0472">Membrane</keyword>
<evidence type="ECO:0000313" key="3">
    <source>
        <dbReference type="Proteomes" id="UP000820818"/>
    </source>
</evidence>
<dbReference type="EMBL" id="WJBH02000358">
    <property type="protein sequence ID" value="KAI9549165.1"/>
    <property type="molecule type" value="Genomic_DNA"/>
</dbReference>
<protein>
    <submittedName>
        <fullName evidence="2">Uncharacterized protein</fullName>
    </submittedName>
</protein>
<reference evidence="2" key="1">
    <citation type="submission" date="2022-05" db="EMBL/GenBank/DDBJ databases">
        <title>A multi-omics perspective on studying reproductive biology in Daphnia sinensis.</title>
        <authorList>
            <person name="Jia J."/>
        </authorList>
    </citation>
    <scope>NUCLEOTIDE SEQUENCE</scope>
    <source>
        <strain evidence="2">WSL</strain>
    </source>
</reference>
<gene>
    <name evidence="2" type="ORF">GHT06_006796</name>
</gene>